<sequence>MEAASTSRGPVGRPPSSEVTDISLLRQEQGSGPRAILPLVLIRLQSNDTKLRSLRIASTNDTAKTDGLFIPRGREDWKVMGEAIASNTVLQRLDIDVVYGASFRKLDKSTMRDFCKKLGRNRSLKRIELNGVKMYGGEIFCLMKNFILDNPKLNSLTAREYNLGTNGTNLLCSVLQRKKRTANLKYLNLSNCHLGDHGLTALAGTLIDSQLQLRSLELDSNGIKDVSTLGVFLKQPQCNLVRLYLETNRIEDMNAIVLASALTKNSQLKTLSLRGNRKIGKVGWDAIGQALCNCTSLEDMLDSNHRLSRLMGDIDHYNDQLHFSLALNRIVNKNYVACRKIVAYLFVYKCGVKLLNSLPGKLHPRIISYIADDQTIPNKASGLRGTNLSRLVDDQYRVRQEALHLLIKKCPSLCERHDGPPVEPAHGPLGKRSERSAGLSNKKLRWD</sequence>
<dbReference type="Proteomes" id="UP000266841">
    <property type="component" value="Unassembled WGS sequence"/>
</dbReference>
<keyword evidence="3" id="KW-1185">Reference proteome</keyword>
<dbReference type="Gene3D" id="3.80.10.10">
    <property type="entry name" value="Ribonuclease Inhibitor"/>
    <property type="match status" value="1"/>
</dbReference>
<dbReference type="EMBL" id="AGNL01047807">
    <property type="protein sequence ID" value="EJK46360.1"/>
    <property type="molecule type" value="Genomic_DNA"/>
</dbReference>
<protein>
    <submittedName>
        <fullName evidence="2">Uncharacterized protein</fullName>
    </submittedName>
</protein>
<dbReference type="PANTHER" id="PTHR24112:SF66">
    <property type="entry name" value="LEUCINE-RICH REPEAT, ISOFORM F"/>
    <property type="match status" value="1"/>
</dbReference>
<evidence type="ECO:0000313" key="3">
    <source>
        <dbReference type="Proteomes" id="UP000266841"/>
    </source>
</evidence>
<comment type="caution">
    <text evidence="2">The sequence shown here is derived from an EMBL/GenBank/DDBJ whole genome shotgun (WGS) entry which is preliminary data.</text>
</comment>
<proteinExistence type="predicted"/>
<dbReference type="Pfam" id="PF13516">
    <property type="entry name" value="LRR_6"/>
    <property type="match status" value="1"/>
</dbReference>
<gene>
    <name evidence="2" type="ORF">THAOC_34977</name>
</gene>
<dbReference type="InterPro" id="IPR051279">
    <property type="entry name" value="PP1-Reg/Actin-Interact_Protein"/>
</dbReference>
<feature type="region of interest" description="Disordered" evidence="1">
    <location>
        <begin position="421"/>
        <end position="447"/>
    </location>
</feature>
<dbReference type="GO" id="GO:0005886">
    <property type="term" value="C:plasma membrane"/>
    <property type="evidence" value="ECO:0007669"/>
    <property type="project" value="TreeGrafter"/>
</dbReference>
<dbReference type="PANTHER" id="PTHR24112">
    <property type="entry name" value="LEUCINE-RICH REPEAT, ISOFORM F-RELATED"/>
    <property type="match status" value="1"/>
</dbReference>
<reference evidence="2 3" key="1">
    <citation type="journal article" date="2012" name="Genome Biol.">
        <title>Genome and low-iron response of an oceanic diatom adapted to chronic iron limitation.</title>
        <authorList>
            <person name="Lommer M."/>
            <person name="Specht M."/>
            <person name="Roy A.S."/>
            <person name="Kraemer L."/>
            <person name="Andreson R."/>
            <person name="Gutowska M.A."/>
            <person name="Wolf J."/>
            <person name="Bergner S.V."/>
            <person name="Schilhabel M.B."/>
            <person name="Klostermeier U.C."/>
            <person name="Beiko R.G."/>
            <person name="Rosenstiel P."/>
            <person name="Hippler M."/>
            <person name="Laroche J."/>
        </authorList>
    </citation>
    <scope>NUCLEOTIDE SEQUENCE [LARGE SCALE GENOMIC DNA]</scope>
    <source>
        <strain evidence="2 3">CCMP1005</strain>
    </source>
</reference>
<name>K0R2L2_THAOC</name>
<dbReference type="InterPro" id="IPR001611">
    <property type="entry name" value="Leu-rich_rpt"/>
</dbReference>
<dbReference type="AlphaFoldDB" id="K0R2L2"/>
<dbReference type="SUPFAM" id="SSF52047">
    <property type="entry name" value="RNI-like"/>
    <property type="match status" value="1"/>
</dbReference>
<dbReference type="GO" id="GO:0030027">
    <property type="term" value="C:lamellipodium"/>
    <property type="evidence" value="ECO:0007669"/>
    <property type="project" value="TreeGrafter"/>
</dbReference>
<dbReference type="SMART" id="SM00368">
    <property type="entry name" value="LRR_RI"/>
    <property type="match status" value="3"/>
</dbReference>
<evidence type="ECO:0000313" key="2">
    <source>
        <dbReference type="EMBL" id="EJK46360.1"/>
    </source>
</evidence>
<evidence type="ECO:0000256" key="1">
    <source>
        <dbReference type="SAM" id="MobiDB-lite"/>
    </source>
</evidence>
<dbReference type="GO" id="GO:0016477">
    <property type="term" value="P:cell migration"/>
    <property type="evidence" value="ECO:0007669"/>
    <property type="project" value="TreeGrafter"/>
</dbReference>
<organism evidence="2 3">
    <name type="scientific">Thalassiosira oceanica</name>
    <name type="common">Marine diatom</name>
    <dbReference type="NCBI Taxonomy" id="159749"/>
    <lineage>
        <taxon>Eukaryota</taxon>
        <taxon>Sar</taxon>
        <taxon>Stramenopiles</taxon>
        <taxon>Ochrophyta</taxon>
        <taxon>Bacillariophyta</taxon>
        <taxon>Coscinodiscophyceae</taxon>
        <taxon>Thalassiosirophycidae</taxon>
        <taxon>Thalassiosirales</taxon>
        <taxon>Thalassiosiraceae</taxon>
        <taxon>Thalassiosira</taxon>
    </lineage>
</organism>
<dbReference type="OrthoDB" id="42132at2759"/>
<dbReference type="InterPro" id="IPR032675">
    <property type="entry name" value="LRR_dom_sf"/>
</dbReference>
<accession>K0R2L2</accession>
<dbReference type="GO" id="GO:0034315">
    <property type="term" value="P:regulation of Arp2/3 complex-mediated actin nucleation"/>
    <property type="evidence" value="ECO:0007669"/>
    <property type="project" value="TreeGrafter"/>
</dbReference>